<dbReference type="EMBL" id="UINC01006636">
    <property type="protein sequence ID" value="SVA28738.1"/>
    <property type="molecule type" value="Genomic_DNA"/>
</dbReference>
<dbReference type="InterPro" id="IPR015421">
    <property type="entry name" value="PyrdxlP-dep_Trfase_major"/>
</dbReference>
<name>A0A381UM63_9ZZZZ</name>
<dbReference type="Gene3D" id="3.40.640.10">
    <property type="entry name" value="Type I PLP-dependent aspartate aminotransferase-like (Major domain)"/>
    <property type="match status" value="1"/>
</dbReference>
<comment type="cofactor">
    <cofactor evidence="1">
        <name>pyridoxal 5'-phosphate</name>
        <dbReference type="ChEBI" id="CHEBI:597326"/>
    </cofactor>
</comment>
<dbReference type="Pfam" id="PF00155">
    <property type="entry name" value="Aminotran_1_2"/>
    <property type="match status" value="1"/>
</dbReference>
<evidence type="ECO:0000256" key="4">
    <source>
        <dbReference type="ARBA" id="ARBA00023239"/>
    </source>
</evidence>
<feature type="non-terminal residue" evidence="8">
    <location>
        <position position="316"/>
    </location>
</feature>
<evidence type="ECO:0000313" key="8">
    <source>
        <dbReference type="EMBL" id="SVA28738.1"/>
    </source>
</evidence>
<dbReference type="PANTHER" id="PTHR43525">
    <property type="entry name" value="PROTEIN MALY"/>
    <property type="match status" value="1"/>
</dbReference>
<dbReference type="Gene3D" id="3.90.1150.10">
    <property type="entry name" value="Aspartate Aminotransferase, domain 1"/>
    <property type="match status" value="1"/>
</dbReference>
<evidence type="ECO:0000256" key="6">
    <source>
        <dbReference type="SAM" id="MobiDB-lite"/>
    </source>
</evidence>
<keyword evidence="3" id="KW-0663">Pyridoxal phosphate</keyword>
<dbReference type="InterPro" id="IPR015424">
    <property type="entry name" value="PyrdxlP-dep_Trfase"/>
</dbReference>
<gene>
    <name evidence="8" type="ORF">METZ01_LOCUS81592</name>
</gene>
<sequence>MTALVGAASSGSSLASPMTNLPSGQTGSTAYDFDTVYDRVGTNSIKWDAAIARYGRENIDVGMGIADMDFQAPPCITQALAERCKHENWGYMSTPRSFYQQIADWNKNRYGLDVDPESITLSDGVHPALIAALNAFSPPGSKVLLGTAVYSGFYGDLRASRTLAENSPMIVENGRYRIDFDDLESRMSHETDAMILCNPQNPTGNCWSEEDLLRLGRMCLEHRVVVLSDEIHCDFVMKGQKYTPFASLPDKDVVDNSVTFKAASKTFSLAAMKVAWFFSTNPEYLEMVRAQHRANTNTLGVVANQGALTDEGADWL</sequence>
<feature type="region of interest" description="Disordered" evidence="6">
    <location>
        <begin position="1"/>
        <end position="24"/>
    </location>
</feature>
<evidence type="ECO:0000256" key="3">
    <source>
        <dbReference type="ARBA" id="ARBA00022898"/>
    </source>
</evidence>
<feature type="domain" description="Aminotransferase class I/classII large" evidence="7">
    <location>
        <begin position="61"/>
        <end position="305"/>
    </location>
</feature>
<comment type="similarity">
    <text evidence="5">Belongs to the class-II pyridoxal-phosphate-dependent aminotransferase family. MalY/PatB cystathionine beta-lyase subfamily.</text>
</comment>
<dbReference type="InterPro" id="IPR004839">
    <property type="entry name" value="Aminotransferase_I/II_large"/>
</dbReference>
<dbReference type="PANTHER" id="PTHR43525:SF1">
    <property type="entry name" value="PROTEIN MALY"/>
    <property type="match status" value="1"/>
</dbReference>
<dbReference type="InterPro" id="IPR015422">
    <property type="entry name" value="PyrdxlP-dep_Trfase_small"/>
</dbReference>
<protein>
    <recommendedName>
        <fullName evidence="2">cysteine-S-conjugate beta-lyase</fullName>
        <ecNumber evidence="2">4.4.1.13</ecNumber>
    </recommendedName>
</protein>
<dbReference type="AlphaFoldDB" id="A0A381UM63"/>
<organism evidence="8">
    <name type="scientific">marine metagenome</name>
    <dbReference type="NCBI Taxonomy" id="408172"/>
    <lineage>
        <taxon>unclassified sequences</taxon>
        <taxon>metagenomes</taxon>
        <taxon>ecological metagenomes</taxon>
    </lineage>
</organism>
<reference evidence="8" key="1">
    <citation type="submission" date="2018-05" db="EMBL/GenBank/DDBJ databases">
        <authorList>
            <person name="Lanie J.A."/>
            <person name="Ng W.-L."/>
            <person name="Kazmierczak K.M."/>
            <person name="Andrzejewski T.M."/>
            <person name="Davidsen T.M."/>
            <person name="Wayne K.J."/>
            <person name="Tettelin H."/>
            <person name="Glass J.I."/>
            <person name="Rusch D."/>
            <person name="Podicherti R."/>
            <person name="Tsui H.-C.T."/>
            <person name="Winkler M.E."/>
        </authorList>
    </citation>
    <scope>NUCLEOTIDE SEQUENCE</scope>
</reference>
<dbReference type="CDD" id="cd00609">
    <property type="entry name" value="AAT_like"/>
    <property type="match status" value="1"/>
</dbReference>
<dbReference type="GO" id="GO:0030170">
    <property type="term" value="F:pyridoxal phosphate binding"/>
    <property type="evidence" value="ECO:0007669"/>
    <property type="project" value="InterPro"/>
</dbReference>
<evidence type="ECO:0000256" key="5">
    <source>
        <dbReference type="ARBA" id="ARBA00037974"/>
    </source>
</evidence>
<evidence type="ECO:0000259" key="7">
    <source>
        <dbReference type="Pfam" id="PF00155"/>
    </source>
</evidence>
<proteinExistence type="inferred from homology"/>
<dbReference type="EC" id="4.4.1.13" evidence="2"/>
<dbReference type="SUPFAM" id="SSF53383">
    <property type="entry name" value="PLP-dependent transferases"/>
    <property type="match status" value="1"/>
</dbReference>
<accession>A0A381UM63</accession>
<dbReference type="InterPro" id="IPR051798">
    <property type="entry name" value="Class-II_PLP-Dep_Aminotrans"/>
</dbReference>
<evidence type="ECO:0000256" key="1">
    <source>
        <dbReference type="ARBA" id="ARBA00001933"/>
    </source>
</evidence>
<dbReference type="GO" id="GO:0047804">
    <property type="term" value="F:cysteine-S-conjugate beta-lyase activity"/>
    <property type="evidence" value="ECO:0007669"/>
    <property type="project" value="UniProtKB-EC"/>
</dbReference>
<feature type="compositionally biased region" description="Low complexity" evidence="6">
    <location>
        <begin position="1"/>
        <end position="16"/>
    </location>
</feature>
<keyword evidence="4" id="KW-0456">Lyase</keyword>
<evidence type="ECO:0000256" key="2">
    <source>
        <dbReference type="ARBA" id="ARBA00012224"/>
    </source>
</evidence>